<evidence type="ECO:0000256" key="3">
    <source>
        <dbReference type="ARBA" id="ARBA00022634"/>
    </source>
</evidence>
<proteinExistence type="inferred from homology"/>
<dbReference type="PhylomeDB" id="A0A068VET6"/>
<keyword evidence="5" id="KW-0547">Nucleotide-binding</keyword>
<accession>A0A068VET6</accession>
<keyword evidence="4" id="KW-0808">Transferase</keyword>
<sequence>MLDEGFRPNHVTYLAVLAACSCGGLDTRYALDSIVTNDGEKLPCWPLANLSSFRQKLGSEGYDKLEVIGIDEAQIF</sequence>
<dbReference type="GO" id="GO:0046104">
    <property type="term" value="P:thymidine metabolic process"/>
    <property type="evidence" value="ECO:0007669"/>
    <property type="project" value="TreeGrafter"/>
</dbReference>
<dbReference type="Gene3D" id="3.40.50.300">
    <property type="entry name" value="P-loop containing nucleotide triphosphate hydrolases"/>
    <property type="match status" value="1"/>
</dbReference>
<reference evidence="9" key="1">
    <citation type="journal article" date="2014" name="Science">
        <title>The coffee genome provides insight into the convergent evolution of caffeine biosynthesis.</title>
        <authorList>
            <person name="Denoeud F."/>
            <person name="Carretero-Paulet L."/>
            <person name="Dereeper A."/>
            <person name="Droc G."/>
            <person name="Guyot R."/>
            <person name="Pietrella M."/>
            <person name="Zheng C."/>
            <person name="Alberti A."/>
            <person name="Anthony F."/>
            <person name="Aprea G."/>
            <person name="Aury J.M."/>
            <person name="Bento P."/>
            <person name="Bernard M."/>
            <person name="Bocs S."/>
            <person name="Campa C."/>
            <person name="Cenci A."/>
            <person name="Combes M.C."/>
            <person name="Crouzillat D."/>
            <person name="Da Silva C."/>
            <person name="Daddiego L."/>
            <person name="De Bellis F."/>
            <person name="Dussert S."/>
            <person name="Garsmeur O."/>
            <person name="Gayraud T."/>
            <person name="Guignon V."/>
            <person name="Jahn K."/>
            <person name="Jamilloux V."/>
            <person name="Joet T."/>
            <person name="Labadie K."/>
            <person name="Lan T."/>
            <person name="Leclercq J."/>
            <person name="Lepelley M."/>
            <person name="Leroy T."/>
            <person name="Li L.T."/>
            <person name="Librado P."/>
            <person name="Lopez L."/>
            <person name="Munoz A."/>
            <person name="Noel B."/>
            <person name="Pallavicini A."/>
            <person name="Perrotta G."/>
            <person name="Poncet V."/>
            <person name="Pot D."/>
            <person name="Priyono X."/>
            <person name="Rigoreau M."/>
            <person name="Rouard M."/>
            <person name="Rozas J."/>
            <person name="Tranchant-Dubreuil C."/>
            <person name="VanBuren R."/>
            <person name="Zhang Q."/>
            <person name="Andrade A.C."/>
            <person name="Argout X."/>
            <person name="Bertrand B."/>
            <person name="de Kochko A."/>
            <person name="Graziosi G."/>
            <person name="Henry R.J."/>
            <person name="Jayarama X."/>
            <person name="Ming R."/>
            <person name="Nagai C."/>
            <person name="Rounsley S."/>
            <person name="Sankoff D."/>
            <person name="Giuliano G."/>
            <person name="Albert V.A."/>
            <person name="Wincker P."/>
            <person name="Lashermes P."/>
        </authorList>
    </citation>
    <scope>NUCLEOTIDE SEQUENCE [LARGE SCALE GENOMIC DNA]</scope>
    <source>
        <strain evidence="9">cv. DH200-94</strain>
    </source>
</reference>
<protein>
    <recommendedName>
        <fullName evidence="2">thymidine kinase</fullName>
        <ecNumber evidence="2">2.7.1.21</ecNumber>
    </recommendedName>
</protein>
<dbReference type="Gramene" id="CDP19216">
    <property type="protein sequence ID" value="CDP19216"/>
    <property type="gene ID" value="GSCOC_T00009658001"/>
</dbReference>
<evidence type="ECO:0000256" key="1">
    <source>
        <dbReference type="ARBA" id="ARBA00007587"/>
    </source>
</evidence>
<organism evidence="8 9">
    <name type="scientific">Coffea canephora</name>
    <name type="common">Robusta coffee</name>
    <dbReference type="NCBI Taxonomy" id="49390"/>
    <lineage>
        <taxon>Eukaryota</taxon>
        <taxon>Viridiplantae</taxon>
        <taxon>Streptophyta</taxon>
        <taxon>Embryophyta</taxon>
        <taxon>Tracheophyta</taxon>
        <taxon>Spermatophyta</taxon>
        <taxon>Magnoliopsida</taxon>
        <taxon>eudicotyledons</taxon>
        <taxon>Gunneridae</taxon>
        <taxon>Pentapetalae</taxon>
        <taxon>asterids</taxon>
        <taxon>lamiids</taxon>
        <taxon>Gentianales</taxon>
        <taxon>Rubiaceae</taxon>
        <taxon>Ixoroideae</taxon>
        <taxon>Gardenieae complex</taxon>
        <taxon>Bertiereae - Coffeeae clade</taxon>
        <taxon>Coffeeae</taxon>
        <taxon>Coffea</taxon>
    </lineage>
</organism>
<dbReference type="AlphaFoldDB" id="A0A068VET6"/>
<dbReference type="SUPFAM" id="SSF52540">
    <property type="entry name" value="P-loop containing nucleoside triphosphate hydrolases"/>
    <property type="match status" value="1"/>
</dbReference>
<gene>
    <name evidence="8" type="ORF">GSCOC_T00009658001</name>
</gene>
<keyword evidence="6" id="KW-0418">Kinase</keyword>
<dbReference type="PROSITE" id="PS51257">
    <property type="entry name" value="PROKAR_LIPOPROTEIN"/>
    <property type="match status" value="1"/>
</dbReference>
<evidence type="ECO:0000313" key="9">
    <source>
        <dbReference type="Proteomes" id="UP000295252"/>
    </source>
</evidence>
<dbReference type="Proteomes" id="UP000295252">
    <property type="component" value="Chromosome VII"/>
</dbReference>
<dbReference type="InParanoid" id="A0A068VET6"/>
<dbReference type="InterPro" id="IPR027417">
    <property type="entry name" value="P-loop_NTPase"/>
</dbReference>
<dbReference type="EC" id="2.7.1.21" evidence="2"/>
<dbReference type="InterPro" id="IPR001267">
    <property type="entry name" value="Thymidine_kinase"/>
</dbReference>
<keyword evidence="7" id="KW-0067">ATP-binding</keyword>
<dbReference type="GO" id="GO:0071897">
    <property type="term" value="P:DNA biosynthetic process"/>
    <property type="evidence" value="ECO:0007669"/>
    <property type="project" value="UniProtKB-KW"/>
</dbReference>
<evidence type="ECO:0000256" key="4">
    <source>
        <dbReference type="ARBA" id="ARBA00022679"/>
    </source>
</evidence>
<dbReference type="OrthoDB" id="439028at2759"/>
<evidence type="ECO:0000256" key="6">
    <source>
        <dbReference type="ARBA" id="ARBA00022777"/>
    </source>
</evidence>
<dbReference type="STRING" id="49390.A0A068VET6"/>
<evidence type="ECO:0000256" key="5">
    <source>
        <dbReference type="ARBA" id="ARBA00022741"/>
    </source>
</evidence>
<keyword evidence="3" id="KW-0237">DNA synthesis</keyword>
<name>A0A068VET6_COFCA</name>
<dbReference type="PANTHER" id="PTHR11441">
    <property type="entry name" value="THYMIDINE KINASE"/>
    <property type="match status" value="1"/>
</dbReference>
<comment type="similarity">
    <text evidence="1">Belongs to the thymidine kinase family.</text>
</comment>
<dbReference type="GO" id="GO:0005524">
    <property type="term" value="F:ATP binding"/>
    <property type="evidence" value="ECO:0007669"/>
    <property type="project" value="UniProtKB-KW"/>
</dbReference>
<dbReference type="GO" id="GO:0004797">
    <property type="term" value="F:thymidine kinase activity"/>
    <property type="evidence" value="ECO:0007669"/>
    <property type="project" value="UniProtKB-EC"/>
</dbReference>
<dbReference type="PANTHER" id="PTHR11441:SF0">
    <property type="entry name" value="THYMIDINE KINASE, CYTOSOLIC"/>
    <property type="match status" value="1"/>
</dbReference>
<evidence type="ECO:0000256" key="2">
    <source>
        <dbReference type="ARBA" id="ARBA00012118"/>
    </source>
</evidence>
<keyword evidence="9" id="KW-1185">Reference proteome</keyword>
<evidence type="ECO:0000256" key="7">
    <source>
        <dbReference type="ARBA" id="ARBA00022840"/>
    </source>
</evidence>
<evidence type="ECO:0000313" key="8">
    <source>
        <dbReference type="EMBL" id="CDP19216.1"/>
    </source>
</evidence>
<dbReference type="EMBL" id="HG739465">
    <property type="protein sequence ID" value="CDP19216.1"/>
    <property type="molecule type" value="Genomic_DNA"/>
</dbReference>